<protein>
    <submittedName>
        <fullName evidence="6">Helix-turn-helix domain containing protein</fullName>
    </submittedName>
</protein>
<gene>
    <name evidence="6" type="ORF">ORV05_11980</name>
</gene>
<dbReference type="SUPFAM" id="SSF46689">
    <property type="entry name" value="Homeodomain-like"/>
    <property type="match status" value="1"/>
</dbReference>
<reference evidence="6" key="1">
    <citation type="submission" date="2022-11" db="EMBL/GenBank/DDBJ databases">
        <authorList>
            <person name="Mo P."/>
        </authorList>
    </citation>
    <scope>NUCLEOTIDE SEQUENCE</scope>
    <source>
        <strain evidence="6">HUAS 11-8</strain>
    </source>
</reference>
<dbReference type="InterPro" id="IPR001647">
    <property type="entry name" value="HTH_TetR"/>
</dbReference>
<evidence type="ECO:0000256" key="2">
    <source>
        <dbReference type="ARBA" id="ARBA00023125"/>
    </source>
</evidence>
<evidence type="ECO:0000313" key="7">
    <source>
        <dbReference type="Proteomes" id="UP001163203"/>
    </source>
</evidence>
<keyword evidence="7" id="KW-1185">Reference proteome</keyword>
<keyword evidence="2 4" id="KW-0238">DNA-binding</keyword>
<dbReference type="Pfam" id="PF00440">
    <property type="entry name" value="TetR_N"/>
    <property type="match status" value="1"/>
</dbReference>
<proteinExistence type="predicted"/>
<feature type="DNA-binding region" description="H-T-H motif" evidence="4">
    <location>
        <begin position="33"/>
        <end position="52"/>
    </location>
</feature>
<evidence type="ECO:0000256" key="4">
    <source>
        <dbReference type="PROSITE-ProRule" id="PRU00335"/>
    </source>
</evidence>
<dbReference type="InterPro" id="IPR009057">
    <property type="entry name" value="Homeodomain-like_sf"/>
</dbReference>
<accession>A0ABY7B8H2</accession>
<name>A0ABY7B8H2_9PSEU</name>
<evidence type="ECO:0000256" key="3">
    <source>
        <dbReference type="ARBA" id="ARBA00023163"/>
    </source>
</evidence>
<evidence type="ECO:0000256" key="1">
    <source>
        <dbReference type="ARBA" id="ARBA00023015"/>
    </source>
</evidence>
<feature type="domain" description="HTH tetR-type" evidence="5">
    <location>
        <begin position="10"/>
        <end position="70"/>
    </location>
</feature>
<evidence type="ECO:0000259" key="5">
    <source>
        <dbReference type="PROSITE" id="PS50977"/>
    </source>
</evidence>
<dbReference type="Gene3D" id="1.10.10.60">
    <property type="entry name" value="Homeodomain-like"/>
    <property type="match status" value="1"/>
</dbReference>
<dbReference type="InterPro" id="IPR036271">
    <property type="entry name" value="Tet_transcr_reg_TetR-rel_C_sf"/>
</dbReference>
<dbReference type="InterPro" id="IPR050109">
    <property type="entry name" value="HTH-type_TetR-like_transc_reg"/>
</dbReference>
<dbReference type="SUPFAM" id="SSF48498">
    <property type="entry name" value="Tetracyclin repressor-like, C-terminal domain"/>
    <property type="match status" value="1"/>
</dbReference>
<dbReference type="EMBL" id="CP113836">
    <property type="protein sequence ID" value="WAL68451.1"/>
    <property type="molecule type" value="Genomic_DNA"/>
</dbReference>
<dbReference type="PANTHER" id="PTHR30055">
    <property type="entry name" value="HTH-TYPE TRANSCRIPTIONAL REGULATOR RUTR"/>
    <property type="match status" value="1"/>
</dbReference>
<dbReference type="PRINTS" id="PR00455">
    <property type="entry name" value="HTHTETR"/>
</dbReference>
<dbReference type="Gene3D" id="1.10.357.10">
    <property type="entry name" value="Tetracycline Repressor, domain 2"/>
    <property type="match status" value="1"/>
</dbReference>
<evidence type="ECO:0000313" key="6">
    <source>
        <dbReference type="EMBL" id="WAL68451.1"/>
    </source>
</evidence>
<dbReference type="RefSeq" id="WP_268758544.1">
    <property type="nucleotide sequence ID" value="NZ_CP113836.1"/>
</dbReference>
<dbReference type="Proteomes" id="UP001163203">
    <property type="component" value="Chromosome"/>
</dbReference>
<organism evidence="6 7">
    <name type="scientific">Amycolatopsis cynarae</name>
    <dbReference type="NCBI Taxonomy" id="2995223"/>
    <lineage>
        <taxon>Bacteria</taxon>
        <taxon>Bacillati</taxon>
        <taxon>Actinomycetota</taxon>
        <taxon>Actinomycetes</taxon>
        <taxon>Pseudonocardiales</taxon>
        <taxon>Pseudonocardiaceae</taxon>
        <taxon>Amycolatopsis</taxon>
    </lineage>
</organism>
<keyword evidence="3" id="KW-0804">Transcription</keyword>
<keyword evidence="1" id="KW-0805">Transcription regulation</keyword>
<dbReference type="PROSITE" id="PS50977">
    <property type="entry name" value="HTH_TETR_2"/>
    <property type="match status" value="1"/>
</dbReference>
<dbReference type="PANTHER" id="PTHR30055:SF238">
    <property type="entry name" value="MYCOFACTOCIN BIOSYNTHESIS TRANSCRIPTIONAL REGULATOR MFTR-RELATED"/>
    <property type="match status" value="1"/>
</dbReference>
<sequence>MAGLREAQKEMTRRRLLATALELFEAKGYAATTVDDIAAAAGTTRVTFYAYFPSRSDLMRALIGELNEALERIVSPTHGSTARALVAVVREGSREKIAEWLHATASRWDSVRPYLNAAFEAAALDPELRGLVDAWLEEAISDIEEGLAQAGRFEPETRHFRGVLAMSQLDHVARNWTPGRWNVDREQLVRVLAESWANLLTDEADPRP</sequence>